<feature type="chain" id="PRO_5035751107" description="Cubilin" evidence="5">
    <location>
        <begin position="19"/>
        <end position="2345"/>
    </location>
</feature>
<feature type="compositionally biased region" description="Low complexity" evidence="4">
    <location>
        <begin position="1804"/>
        <end position="1824"/>
    </location>
</feature>
<dbReference type="Proteomes" id="UP000494165">
    <property type="component" value="Unassembled WGS sequence"/>
</dbReference>
<dbReference type="SMART" id="SM00181">
    <property type="entry name" value="EGF"/>
    <property type="match status" value="3"/>
</dbReference>
<feature type="compositionally biased region" description="Low complexity" evidence="4">
    <location>
        <begin position="2064"/>
        <end position="2079"/>
    </location>
</feature>
<feature type="region of interest" description="Disordered" evidence="4">
    <location>
        <begin position="1960"/>
        <end position="2043"/>
    </location>
</feature>
<dbReference type="Gene3D" id="3.10.100.10">
    <property type="entry name" value="Mannose-Binding Protein A, subunit A"/>
    <property type="match status" value="2"/>
</dbReference>
<feature type="compositionally biased region" description="Pro residues" evidence="4">
    <location>
        <begin position="1769"/>
        <end position="1779"/>
    </location>
</feature>
<feature type="domain" description="C-type lectin" evidence="8">
    <location>
        <begin position="443"/>
        <end position="594"/>
    </location>
</feature>
<dbReference type="Gene3D" id="2.10.25.10">
    <property type="entry name" value="Laminin"/>
    <property type="match status" value="3"/>
</dbReference>
<evidence type="ECO:0000313" key="9">
    <source>
        <dbReference type="EMBL" id="CAB3373926.1"/>
    </source>
</evidence>
<feature type="compositionally biased region" description="Low complexity" evidence="4">
    <location>
        <begin position="2291"/>
        <end position="2306"/>
    </location>
</feature>
<feature type="region of interest" description="Disordered" evidence="4">
    <location>
        <begin position="1869"/>
        <end position="1889"/>
    </location>
</feature>
<feature type="region of interest" description="Disordered" evidence="4">
    <location>
        <begin position="2101"/>
        <end position="2245"/>
    </location>
</feature>
<feature type="compositionally biased region" description="Basic and acidic residues" evidence="4">
    <location>
        <begin position="2213"/>
        <end position="2228"/>
    </location>
</feature>
<dbReference type="PANTHER" id="PTHR24255">
    <property type="entry name" value="COMPLEMENT COMPONENT 1, S SUBCOMPONENT-RELATED"/>
    <property type="match status" value="1"/>
</dbReference>
<proteinExistence type="predicted"/>
<evidence type="ECO:0000259" key="8">
    <source>
        <dbReference type="PROSITE" id="PS50041"/>
    </source>
</evidence>
<evidence type="ECO:0000256" key="4">
    <source>
        <dbReference type="SAM" id="MobiDB-lite"/>
    </source>
</evidence>
<feature type="compositionally biased region" description="Low complexity" evidence="4">
    <location>
        <begin position="2173"/>
        <end position="2185"/>
    </location>
</feature>
<evidence type="ECO:0000256" key="3">
    <source>
        <dbReference type="PROSITE-ProRule" id="PRU00076"/>
    </source>
</evidence>
<feature type="disulfide bond" evidence="2">
    <location>
        <begin position="1013"/>
        <end position="1040"/>
    </location>
</feature>
<dbReference type="EMBL" id="CADEPI010000091">
    <property type="protein sequence ID" value="CAB3373926.1"/>
    <property type="molecule type" value="Genomic_DNA"/>
</dbReference>
<dbReference type="InterPro" id="IPR001304">
    <property type="entry name" value="C-type_lectin-like"/>
</dbReference>
<evidence type="ECO:0000256" key="1">
    <source>
        <dbReference type="ARBA" id="ARBA00023157"/>
    </source>
</evidence>
<feature type="domain" description="EGF-like" evidence="7">
    <location>
        <begin position="1308"/>
        <end position="1338"/>
    </location>
</feature>
<dbReference type="PROSITE" id="PS01180">
    <property type="entry name" value="CUB"/>
    <property type="match status" value="3"/>
</dbReference>
<dbReference type="PROSITE" id="PS00022">
    <property type="entry name" value="EGF_1"/>
    <property type="match status" value="3"/>
</dbReference>
<comment type="caution">
    <text evidence="3">Lacks conserved residue(s) required for the propagation of feature annotation.</text>
</comment>
<keyword evidence="1 3" id="KW-1015">Disulfide bond</keyword>
<dbReference type="SUPFAM" id="SSF49854">
    <property type="entry name" value="Spermadhesin, CUB domain"/>
    <property type="match status" value="3"/>
</dbReference>
<feature type="compositionally biased region" description="Polar residues" evidence="4">
    <location>
        <begin position="1630"/>
        <end position="1649"/>
    </location>
</feature>
<comment type="caution">
    <text evidence="9">The sequence shown here is derived from an EMBL/GenBank/DDBJ whole genome shotgun (WGS) entry which is preliminary data.</text>
</comment>
<dbReference type="Pfam" id="PF00431">
    <property type="entry name" value="CUB"/>
    <property type="match status" value="3"/>
</dbReference>
<dbReference type="GO" id="GO:0005615">
    <property type="term" value="C:extracellular space"/>
    <property type="evidence" value="ECO:0007669"/>
    <property type="project" value="TreeGrafter"/>
</dbReference>
<evidence type="ECO:0008006" key="11">
    <source>
        <dbReference type="Google" id="ProtNLM"/>
    </source>
</evidence>
<feature type="compositionally biased region" description="Polar residues" evidence="4">
    <location>
        <begin position="2278"/>
        <end position="2290"/>
    </location>
</feature>
<dbReference type="CDD" id="cd00041">
    <property type="entry name" value="CUB"/>
    <property type="match status" value="3"/>
</dbReference>
<dbReference type="SUPFAM" id="SSF57196">
    <property type="entry name" value="EGF/Laminin"/>
    <property type="match status" value="3"/>
</dbReference>
<evidence type="ECO:0000256" key="5">
    <source>
        <dbReference type="SAM" id="SignalP"/>
    </source>
</evidence>
<dbReference type="PANTHER" id="PTHR24255:SF31">
    <property type="entry name" value="CUBILIN-LIKE PROTEIN"/>
    <property type="match status" value="1"/>
</dbReference>
<feature type="compositionally biased region" description="Low complexity" evidence="4">
    <location>
        <begin position="1705"/>
        <end position="1722"/>
    </location>
</feature>
<dbReference type="CDD" id="cd00054">
    <property type="entry name" value="EGF_CA"/>
    <property type="match status" value="2"/>
</dbReference>
<feature type="compositionally biased region" description="Basic and acidic residues" evidence="4">
    <location>
        <begin position="1567"/>
        <end position="1576"/>
    </location>
</feature>
<feature type="domain" description="EGF-like" evidence="7">
    <location>
        <begin position="1261"/>
        <end position="1303"/>
    </location>
</feature>
<dbReference type="OrthoDB" id="418245at2759"/>
<dbReference type="InterPro" id="IPR000742">
    <property type="entry name" value="EGF"/>
</dbReference>
<feature type="region of interest" description="Disordered" evidence="4">
    <location>
        <begin position="1484"/>
        <end position="1530"/>
    </location>
</feature>
<keyword evidence="10" id="KW-1185">Reference proteome</keyword>
<feature type="region of interest" description="Disordered" evidence="4">
    <location>
        <begin position="1562"/>
        <end position="1592"/>
    </location>
</feature>
<sequence length="2345" mass="254933">MLLGAVSLLLVGPVLVAAAPTAPWPTKEPLTAVPDDVCREDKDNSVGAGPATALRLALNHPLFDWKKGLVAGITYQVHVELQKRTDRPLMLLLQLSDGSRASFETKQDKLWPACGDGVLVNVPPDAQHIHVAFTFSQSPPTAKNVTFRASLFEAKSSLDRRHLIAAARFENLLIPGCALTSLTDHGNMSWTALEGASAMHYDCHFTIPKPPLRRGLVLTLKRLNIAGAPGNCQDGYLQVGDGHTLCGKLEELKGTSIYLPEPEGVGLEVRVHAATQRGHPVQFEFSFRAVDACYNLTLTKQNSTFVSQVTSDLSCSVRLHVAYGYRVALSLELRPAEHNDVLESSEGDIWDEVVLDDEYSNEEEILCPGLQIRVSGPDGEYWSQCASQVGPVVRLIGRSNQLQVSVTTVSSLDSIAQLHLRYFSIARPELTDDCPGYGWVELSESSCALPLMDRALPWAQAAKECTRKGAHLVSVNSAQVQANLDNILKLSPGFSDEGAFWLGASDRIREGSFRWTDGQPLSYFNWFPGWPEFAQYNKQPSDDGLSEQDCIEMRRSFLVPSSTLPGSVSPTLRMTPTLMWNDRDCGASNLFVCEIQKTGVSESSESKTPATPRREESCNRNITLGRDLGLSPSAVVTSPGFPHSYPDNARCLTRVFAPPGHHVVIDFEELVLEKEPMCSYDYLEISEPDADVPARRLCHDWSGKLKLLRHISKGSELQLLFSSDYSHRFGGFKARVFMENDKFECAESREIKYNSSCYLFIGFPEVTWTTARQVCRGINAELASVHDNDEQSFLTTALRNSEQYSANSVFWLGGRLEANSTQLTWSDQSLATFTAWPAGVQAIREDRCLAVGWQTAPTVGLSSGLYWQAQRCSLVGGFVCQRRIQDLPGALSTNKTVEGTSGLLQSPNFPQAYPANVDYWVKITAPANSRLIVTFKKIDLEPQSECLYDFVAMWNHGEMEPAETVCGTKTEEELKLFRFVSTSNQVLVHFRSDFSISGTGFDLEWKAVQLSGCPEQTLMANEGNFKSPNFPDFLLTNLDCTINILAPERKRVWFHFEEFHVDPEFSNVEISLGNGANFQPFQLKAVASDGTYLSEGESLQIRLRTSASEAVMKSRGFKAVYWAVDQVDEEQSIYIAPNQTALLLPLNWPEMSPESEGNFRFAQKLIAPMGYTIRLTLFGLQVAPKESAESCLEVQDFYSEANGTSWSLCRFDNASTPVTLTSYLNMLLITQGGGDLLNATVSVDNDSGLKQKLLLPSLGSGIDSCTPDPCQNGGHCIAANNNKHKNRPNVCRCPGHFTGPFCALTLCDLSPCMFGTCELITGSFKCNCQPGYRGTNCEQKHRPCLDNPCEGRGDCSERPGGEGFLCRCHAWWEGSRCERRMIKIPFKPLSERMLQEPFWLGLITVMIVLVCIGLVWCAKRHFPEKLEKLLAEEADRSRPSYALSSSASLSAPGGAGGMGVACSPVGAPRNSLLGRLGIRKPSLLSLAPSSPKDGSAPRTFSLDDLLRRTPSPRKKRTNSTPTRKPLDKKKILQQLVTPTGGGSTMSVNSAVEVSRKVSLGELIQMSDKNRRTKSEEGPSPGEAETSLDADPKLEKKVTFARLLDKVSAEMSSGSGSGSPPCGKKLHAQGAASQPDSGSEDVSTTFSGSDPTLPCTSRRLLPTKNTRLSRMSSADSILAMFRTTFNARSSQPSTPSSPQDVSADESSPGPTPASSSAPDSPMSIHLSTIEVPVISSGGNSSSLQHPPTILLEIPTIEYGKCLSPIKEVPTPIPSPAPTPLLAPRRNNSKERVDEDEALRIEVLNPSPVSSPSSTTSKSLPTTTYPALLSPSSAKLQKNKPPTSLQIPSICFPDDDSPVNPVVIPILTVQTPSPPAPMPTGSPPPHSKRGLSSKKLLRDLMADKPGSLELPGAPPVITITNTLSEIESDIDTPAVGAKAAVQGPMCFLSPFAIKGADHRTASESNLSSSGYSSMASPGPSRCGSSNPLCPSEPEEILTPAERGREGPAPPPRKPSPLLRTPAIQPPEAQEACPESNDEGFGTDHLEECKLKLPSIVVETADGGALLSPVSSRSESPLSDRVTGMDRFSPLFYHKSELPYTDSDGLYDCPSSEVASGKQKIGSSQKKKVRRPSSASLVSARGGSTLGGLLEVPSAKEPSFSLQRCHRKSPKRRAARIAPPSSSSSSESLNSFRGNRSSPAKRAKDATSPSKVSKAFAEKAAAEESSSKDDQTGDNNKLWNGPPSTSVTRVARKISRLKTISHQIRFLRRLELSLRRRDDPQQQTPTDNSVDTELSSSASSPTLPTAPAASILRMKARALARRQIPTRIHSRCELATFLLGGQTHQDSD</sequence>
<dbReference type="InterPro" id="IPR016187">
    <property type="entry name" value="CTDL_fold"/>
</dbReference>
<dbReference type="FunFam" id="2.60.120.290:FF:000005">
    <property type="entry name" value="Procollagen C-endopeptidase enhancer 1"/>
    <property type="match status" value="1"/>
</dbReference>
<evidence type="ECO:0000256" key="2">
    <source>
        <dbReference type="PROSITE-ProRule" id="PRU00059"/>
    </source>
</evidence>
<keyword evidence="3" id="KW-0245">EGF-like domain</keyword>
<feature type="region of interest" description="Disordered" evidence="4">
    <location>
        <begin position="1608"/>
        <end position="1667"/>
    </location>
</feature>
<feature type="region of interest" description="Disordered" evidence="4">
    <location>
        <begin position="1685"/>
        <end position="1722"/>
    </location>
</feature>
<feature type="compositionally biased region" description="Low complexity" evidence="4">
    <location>
        <begin position="1960"/>
        <end position="1978"/>
    </location>
</feature>
<dbReference type="PROSITE" id="PS01186">
    <property type="entry name" value="EGF_2"/>
    <property type="match status" value="1"/>
</dbReference>
<dbReference type="InterPro" id="IPR016186">
    <property type="entry name" value="C-type_lectin-like/link_sf"/>
</dbReference>
<dbReference type="InterPro" id="IPR035914">
    <property type="entry name" value="Sperma_CUB_dom_sf"/>
</dbReference>
<dbReference type="SMART" id="SM00034">
    <property type="entry name" value="CLECT"/>
    <property type="match status" value="2"/>
</dbReference>
<feature type="disulfide bond" evidence="3">
    <location>
        <begin position="1349"/>
        <end position="1366"/>
    </location>
</feature>
<feature type="region of interest" description="Disordered" evidence="4">
    <location>
        <begin position="2272"/>
        <end position="2306"/>
    </location>
</feature>
<evidence type="ECO:0000259" key="6">
    <source>
        <dbReference type="PROSITE" id="PS01180"/>
    </source>
</evidence>
<feature type="compositionally biased region" description="Basic residues" evidence="4">
    <location>
        <begin position="2161"/>
        <end position="2172"/>
    </location>
</feature>
<feature type="domain" description="CUB" evidence="6">
    <location>
        <begin position="1013"/>
        <end position="1124"/>
    </location>
</feature>
<organism evidence="9 10">
    <name type="scientific">Cloeon dipterum</name>
    <dbReference type="NCBI Taxonomy" id="197152"/>
    <lineage>
        <taxon>Eukaryota</taxon>
        <taxon>Metazoa</taxon>
        <taxon>Ecdysozoa</taxon>
        <taxon>Arthropoda</taxon>
        <taxon>Hexapoda</taxon>
        <taxon>Insecta</taxon>
        <taxon>Pterygota</taxon>
        <taxon>Palaeoptera</taxon>
        <taxon>Ephemeroptera</taxon>
        <taxon>Pisciforma</taxon>
        <taxon>Baetidae</taxon>
        <taxon>Cloeon</taxon>
    </lineage>
</organism>
<evidence type="ECO:0000313" key="10">
    <source>
        <dbReference type="Proteomes" id="UP000494165"/>
    </source>
</evidence>
<feature type="domain" description="C-type lectin" evidence="8">
    <location>
        <begin position="753"/>
        <end position="881"/>
    </location>
</feature>
<dbReference type="PROSITE" id="PS50026">
    <property type="entry name" value="EGF_3"/>
    <property type="match status" value="3"/>
</dbReference>
<gene>
    <name evidence="9" type="ORF">CLODIP_2_CD02354</name>
</gene>
<accession>A0A8S1CTG1</accession>
<reference evidence="9 10" key="1">
    <citation type="submission" date="2020-04" db="EMBL/GenBank/DDBJ databases">
        <authorList>
            <person name="Alioto T."/>
            <person name="Alioto T."/>
            <person name="Gomez Garrido J."/>
        </authorList>
    </citation>
    <scope>NUCLEOTIDE SEQUENCE [LARGE SCALE GENOMIC DNA]</scope>
</reference>
<feature type="disulfide bond" evidence="3">
    <location>
        <begin position="1328"/>
        <end position="1337"/>
    </location>
</feature>
<feature type="compositionally biased region" description="Pro residues" evidence="4">
    <location>
        <begin position="1870"/>
        <end position="1883"/>
    </location>
</feature>
<name>A0A8S1CTG1_9INSE</name>
<dbReference type="CDD" id="cd00037">
    <property type="entry name" value="CLECT"/>
    <property type="match status" value="2"/>
</dbReference>
<dbReference type="PROSITE" id="PS50041">
    <property type="entry name" value="C_TYPE_LECTIN_2"/>
    <property type="match status" value="2"/>
</dbReference>
<feature type="compositionally biased region" description="Polar residues" evidence="4">
    <location>
        <begin position="2186"/>
        <end position="2195"/>
    </location>
</feature>
<evidence type="ECO:0000259" key="7">
    <source>
        <dbReference type="PROSITE" id="PS50026"/>
    </source>
</evidence>
<feature type="region of interest" description="Disordered" evidence="4">
    <location>
        <begin position="2060"/>
        <end position="2079"/>
    </location>
</feature>
<feature type="region of interest" description="Disordered" evidence="4">
    <location>
        <begin position="1768"/>
        <end position="1841"/>
    </location>
</feature>
<protein>
    <recommendedName>
        <fullName evidence="11">Cubilin</fullName>
    </recommendedName>
</protein>
<feature type="domain" description="EGF-like" evidence="7">
    <location>
        <begin position="1340"/>
        <end position="1378"/>
    </location>
</feature>
<keyword evidence="5" id="KW-0732">Signal</keyword>
<feature type="domain" description="CUB" evidence="6">
    <location>
        <begin position="880"/>
        <end position="1008"/>
    </location>
</feature>
<dbReference type="GO" id="GO:0004252">
    <property type="term" value="F:serine-type endopeptidase activity"/>
    <property type="evidence" value="ECO:0007669"/>
    <property type="project" value="TreeGrafter"/>
</dbReference>
<feature type="disulfide bond" evidence="3">
    <location>
        <begin position="1368"/>
        <end position="1377"/>
    </location>
</feature>
<dbReference type="SMART" id="SM00042">
    <property type="entry name" value="CUB"/>
    <property type="match status" value="3"/>
</dbReference>
<dbReference type="Gene3D" id="2.60.120.290">
    <property type="entry name" value="Spermadhesin, CUB domain"/>
    <property type="match status" value="3"/>
</dbReference>
<feature type="compositionally biased region" description="Polar residues" evidence="4">
    <location>
        <begin position="1828"/>
        <end position="1841"/>
    </location>
</feature>
<feature type="disulfide bond" evidence="3">
    <location>
        <begin position="1293"/>
        <end position="1302"/>
    </location>
</feature>
<feature type="compositionally biased region" description="Low complexity" evidence="4">
    <location>
        <begin position="1688"/>
        <end position="1698"/>
    </location>
</feature>
<feature type="compositionally biased region" description="Polar residues" evidence="4">
    <location>
        <begin position="2230"/>
        <end position="2245"/>
    </location>
</feature>
<feature type="domain" description="CUB" evidence="6">
    <location>
        <begin position="618"/>
        <end position="739"/>
    </location>
</feature>
<dbReference type="SUPFAM" id="SSF56436">
    <property type="entry name" value="C-type lectin-like"/>
    <property type="match status" value="2"/>
</dbReference>
<dbReference type="InterPro" id="IPR000859">
    <property type="entry name" value="CUB_dom"/>
</dbReference>
<dbReference type="Pfam" id="PF00059">
    <property type="entry name" value="Lectin_C"/>
    <property type="match status" value="2"/>
</dbReference>
<feature type="signal peptide" evidence="5">
    <location>
        <begin position="1"/>
        <end position="18"/>
    </location>
</feature>